<dbReference type="Pfam" id="PF13365">
    <property type="entry name" value="Trypsin_2"/>
    <property type="match status" value="1"/>
</dbReference>
<dbReference type="Gene3D" id="2.40.10.120">
    <property type="match status" value="1"/>
</dbReference>
<dbReference type="GO" id="GO:0042597">
    <property type="term" value="C:periplasmic space"/>
    <property type="evidence" value="ECO:0007669"/>
    <property type="project" value="UniProtKB-SubCell"/>
</dbReference>
<evidence type="ECO:0000256" key="13">
    <source>
        <dbReference type="ARBA" id="ARBA00032850"/>
    </source>
</evidence>
<dbReference type="PANTHER" id="PTHR22939:SF130">
    <property type="entry name" value="PERIPLASMIC SERINE ENDOPROTEASE DEGP-LIKE-RELATED"/>
    <property type="match status" value="1"/>
</dbReference>
<dbReference type="EC" id="3.4.21.107" evidence="4"/>
<evidence type="ECO:0000256" key="6">
    <source>
        <dbReference type="ARBA" id="ARBA00022670"/>
    </source>
</evidence>
<reference evidence="19" key="1">
    <citation type="submission" date="2017-05" db="EMBL/GenBank/DDBJ databases">
        <title>Improved OligoMM genomes.</title>
        <authorList>
            <person name="Garzetti D."/>
        </authorList>
    </citation>
    <scope>NUCLEOTIDE SEQUENCE [LARGE SCALE GENOMIC DNA]</scope>
    <source>
        <strain evidence="19">YL45</strain>
    </source>
</reference>
<accession>A0A227KP05</accession>
<dbReference type="CDD" id="cd10839">
    <property type="entry name" value="cpPDZ1_DegP-like"/>
    <property type="match status" value="1"/>
</dbReference>
<evidence type="ECO:0000259" key="17">
    <source>
        <dbReference type="PROSITE" id="PS50106"/>
    </source>
</evidence>
<evidence type="ECO:0000256" key="8">
    <source>
        <dbReference type="ARBA" id="ARBA00022737"/>
    </source>
</evidence>
<keyword evidence="19" id="KW-1185">Reference proteome</keyword>
<dbReference type="AlphaFoldDB" id="A0A227KP05"/>
<proteinExistence type="inferred from homology"/>
<dbReference type="InterPro" id="IPR036034">
    <property type="entry name" value="PDZ_sf"/>
</dbReference>
<dbReference type="RefSeq" id="WP_066593101.1">
    <property type="nucleotide sequence ID" value="NZ_CAJTBZ010000044.1"/>
</dbReference>
<dbReference type="EMBL" id="NHMP01000003">
    <property type="protein sequence ID" value="OXE49684.1"/>
    <property type="molecule type" value="Genomic_DNA"/>
</dbReference>
<dbReference type="PRINTS" id="PR00834">
    <property type="entry name" value="PROTEASES2C"/>
</dbReference>
<feature type="active site" description="Charge relay system" evidence="14">
    <location>
        <position position="161"/>
    </location>
</feature>
<dbReference type="InterPro" id="IPR009003">
    <property type="entry name" value="Peptidase_S1_PA"/>
</dbReference>
<evidence type="ECO:0000256" key="9">
    <source>
        <dbReference type="ARBA" id="ARBA00022764"/>
    </source>
</evidence>
<evidence type="ECO:0000256" key="7">
    <source>
        <dbReference type="ARBA" id="ARBA00022729"/>
    </source>
</evidence>
<dbReference type="GeneID" id="78361587"/>
<sequence length="489" mass="52073">MIQKILNKKVLAAAVALTAASGFFFSQNNALSPVPAVHAQSSVQQLPDFTKLVEENGKAVVSIDVTKTMSKRPHPSLDGIPKDQLDQLRRFGFPLPFGQMPKAPGGKAPKRKGQGSGFIISSDGLILTNHHVVRDATDITVHLTDKREFKAKVLGSDEKTDIAVVKVEATDLPTVKLGKSSKVKVGEWVAAIGAPFGLENTVTSGIVSAKSRDLPDDQFVPFIQTDAAVNPGNSGGPLFNMAGEVIGINSQIFSTSGGFMGLSFAIPIDLALEVKDQLLKDGKVSRGRIGVLIQGMSPELAKSFNLKKAEGALIAEVQKEGPAAKAGLQEGDIVIEYAGAPVSEPRELSRAVAKTKPGTSSKMKVIRDGKEVVVTITVEEMKSAPEVKASVQEKAKLGVSVRPLNDEEKKKFENGLVIVEVTPDSPAEEAGLKAGDILIKVGGKTVKTFDELKETVAKAQDSLPVLVDRQGQRTFVPIKLKPEEKADKK</sequence>
<feature type="binding site" evidence="15">
    <location>
        <position position="161"/>
    </location>
    <ligand>
        <name>substrate</name>
    </ligand>
</feature>
<evidence type="ECO:0000256" key="11">
    <source>
        <dbReference type="ARBA" id="ARBA00022825"/>
    </source>
</evidence>
<dbReference type="InterPro" id="IPR001478">
    <property type="entry name" value="PDZ"/>
</dbReference>
<dbReference type="SMART" id="SM00228">
    <property type="entry name" value="PDZ"/>
    <property type="match status" value="2"/>
</dbReference>
<dbReference type="NCBIfam" id="TIGR02037">
    <property type="entry name" value="degP_htrA_DO"/>
    <property type="match status" value="1"/>
</dbReference>
<name>A0A227KP05_9BURK</name>
<protein>
    <recommendedName>
        <fullName evidence="5">Probable periplasmic serine endoprotease DegP-like</fullName>
        <ecNumber evidence="4">3.4.21.107</ecNumber>
    </recommendedName>
    <alternativeName>
        <fullName evidence="13">Protease Do</fullName>
    </alternativeName>
</protein>
<evidence type="ECO:0000256" key="14">
    <source>
        <dbReference type="PIRSR" id="PIRSR611782-1"/>
    </source>
</evidence>
<evidence type="ECO:0000256" key="4">
    <source>
        <dbReference type="ARBA" id="ARBA00013035"/>
    </source>
</evidence>
<dbReference type="SUPFAM" id="SSF50156">
    <property type="entry name" value="PDZ domain-like"/>
    <property type="match status" value="2"/>
</dbReference>
<evidence type="ECO:0000313" key="18">
    <source>
        <dbReference type="EMBL" id="OXE49684.1"/>
    </source>
</evidence>
<keyword evidence="11" id="KW-0720">Serine protease</keyword>
<comment type="caution">
    <text evidence="18">The sequence shown here is derived from an EMBL/GenBank/DDBJ whole genome shotgun (WGS) entry which is preliminary data.</text>
</comment>
<dbReference type="InterPro" id="IPR041489">
    <property type="entry name" value="PDZ_6"/>
</dbReference>
<feature type="domain" description="PDZ" evidence="17">
    <location>
        <begin position="278"/>
        <end position="343"/>
    </location>
</feature>
<gene>
    <name evidence="18" type="ORF">ADH67_06035</name>
</gene>
<dbReference type="Gene3D" id="2.30.42.10">
    <property type="match status" value="2"/>
</dbReference>
<keyword evidence="8" id="KW-0677">Repeat</keyword>
<feature type="chain" id="PRO_5039334285" description="Probable periplasmic serine endoprotease DegP-like" evidence="16">
    <location>
        <begin position="27"/>
        <end position="489"/>
    </location>
</feature>
<evidence type="ECO:0000256" key="3">
    <source>
        <dbReference type="ARBA" id="ARBA00010541"/>
    </source>
</evidence>
<keyword evidence="7 16" id="KW-0732">Signal</keyword>
<evidence type="ECO:0000256" key="1">
    <source>
        <dbReference type="ARBA" id="ARBA00001772"/>
    </source>
</evidence>
<keyword evidence="12" id="KW-0346">Stress response</keyword>
<comment type="subcellular location">
    <subcellularLocation>
        <location evidence="2">Periplasm</location>
    </subcellularLocation>
</comment>
<organism evidence="18 19">
    <name type="scientific">Turicimonas muris</name>
    <dbReference type="NCBI Taxonomy" id="1796652"/>
    <lineage>
        <taxon>Bacteria</taxon>
        <taxon>Pseudomonadati</taxon>
        <taxon>Pseudomonadota</taxon>
        <taxon>Betaproteobacteria</taxon>
        <taxon>Burkholderiales</taxon>
        <taxon>Sutterellaceae</taxon>
        <taxon>Turicimonas</taxon>
    </lineage>
</organism>
<keyword evidence="10" id="KW-0378">Hydrolase</keyword>
<evidence type="ECO:0000256" key="5">
    <source>
        <dbReference type="ARBA" id="ARBA00013958"/>
    </source>
</evidence>
<dbReference type="GO" id="GO:0006508">
    <property type="term" value="P:proteolysis"/>
    <property type="evidence" value="ECO:0007669"/>
    <property type="project" value="UniProtKB-KW"/>
</dbReference>
<dbReference type="Pfam" id="PF17820">
    <property type="entry name" value="PDZ_6"/>
    <property type="match status" value="1"/>
</dbReference>
<feature type="active site" description="Charge relay system" evidence="14">
    <location>
        <position position="131"/>
    </location>
</feature>
<evidence type="ECO:0000256" key="2">
    <source>
        <dbReference type="ARBA" id="ARBA00004418"/>
    </source>
</evidence>
<evidence type="ECO:0000256" key="15">
    <source>
        <dbReference type="PIRSR" id="PIRSR611782-2"/>
    </source>
</evidence>
<keyword evidence="6" id="KW-0645">Protease</keyword>
<comment type="similarity">
    <text evidence="3">Belongs to the peptidase S1C family.</text>
</comment>
<feature type="binding site" evidence="15">
    <location>
        <position position="131"/>
    </location>
    <ligand>
        <name>substrate</name>
    </ligand>
</feature>
<dbReference type="FunFam" id="2.40.10.120:FF:000007">
    <property type="entry name" value="Periplasmic serine endoprotease DegP-like"/>
    <property type="match status" value="1"/>
</dbReference>
<comment type="catalytic activity">
    <reaction evidence="1">
        <text>Acts on substrates that are at least partially unfolded. The cleavage site P1 residue is normally between a pair of hydrophobic residues, such as Val-|-Val.</text>
        <dbReference type="EC" id="3.4.21.107"/>
    </reaction>
</comment>
<evidence type="ECO:0000256" key="16">
    <source>
        <dbReference type="SAM" id="SignalP"/>
    </source>
</evidence>
<dbReference type="InterPro" id="IPR001940">
    <property type="entry name" value="Peptidase_S1C"/>
</dbReference>
<evidence type="ECO:0000313" key="19">
    <source>
        <dbReference type="Proteomes" id="UP000214610"/>
    </source>
</evidence>
<evidence type="ECO:0000256" key="12">
    <source>
        <dbReference type="ARBA" id="ARBA00023016"/>
    </source>
</evidence>
<feature type="domain" description="PDZ" evidence="17">
    <location>
        <begin position="386"/>
        <end position="471"/>
    </location>
</feature>
<dbReference type="Proteomes" id="UP000214610">
    <property type="component" value="Unassembled WGS sequence"/>
</dbReference>
<feature type="binding site" evidence="15">
    <location>
        <begin position="232"/>
        <end position="234"/>
    </location>
    <ligand>
        <name>substrate</name>
    </ligand>
</feature>
<feature type="signal peptide" evidence="16">
    <location>
        <begin position="1"/>
        <end position="26"/>
    </location>
</feature>
<feature type="active site" description="Charge relay system" evidence="14">
    <location>
        <position position="234"/>
    </location>
</feature>
<dbReference type="InterPro" id="IPR011782">
    <property type="entry name" value="Pept_S1C_Do"/>
</dbReference>
<dbReference type="SUPFAM" id="SSF50494">
    <property type="entry name" value="Trypsin-like serine proteases"/>
    <property type="match status" value="1"/>
</dbReference>
<dbReference type="GO" id="GO:0004252">
    <property type="term" value="F:serine-type endopeptidase activity"/>
    <property type="evidence" value="ECO:0007669"/>
    <property type="project" value="InterPro"/>
</dbReference>
<evidence type="ECO:0000256" key="10">
    <source>
        <dbReference type="ARBA" id="ARBA00022801"/>
    </source>
</evidence>
<dbReference type="PANTHER" id="PTHR22939">
    <property type="entry name" value="SERINE PROTEASE FAMILY S1C HTRA-RELATED"/>
    <property type="match status" value="1"/>
</dbReference>
<dbReference type="Pfam" id="PF13180">
    <property type="entry name" value="PDZ_2"/>
    <property type="match status" value="1"/>
</dbReference>
<keyword evidence="9" id="KW-0574">Periplasm</keyword>
<dbReference type="PROSITE" id="PS50106">
    <property type="entry name" value="PDZ"/>
    <property type="match status" value="2"/>
</dbReference>